<gene>
    <name evidence="2" type="ORF">AKJ09_02081</name>
</gene>
<accession>A0A0K1PPH6</accession>
<keyword evidence="3" id="KW-1185">Reference proteome</keyword>
<reference evidence="2 3" key="1">
    <citation type="submission" date="2015-08" db="EMBL/GenBank/DDBJ databases">
        <authorList>
            <person name="Babu N.S."/>
            <person name="Beckwith C.J."/>
            <person name="Beseler K.G."/>
            <person name="Brison A."/>
            <person name="Carone J.V."/>
            <person name="Caskin T.P."/>
            <person name="Diamond M."/>
            <person name="Durham M.E."/>
            <person name="Foxe J.M."/>
            <person name="Go M."/>
            <person name="Henderson B.A."/>
            <person name="Jones I.B."/>
            <person name="McGettigan J.A."/>
            <person name="Micheletti S.J."/>
            <person name="Nasrallah M.E."/>
            <person name="Ortiz D."/>
            <person name="Piller C.R."/>
            <person name="Privatt S.R."/>
            <person name="Schneider S.L."/>
            <person name="Sharp S."/>
            <person name="Smith T.C."/>
            <person name="Stanton J.D."/>
            <person name="Ullery H.E."/>
            <person name="Wilson R.J."/>
            <person name="Serrano M.G."/>
            <person name="Buck G."/>
            <person name="Lee V."/>
            <person name="Wang Y."/>
            <person name="Carvalho R."/>
            <person name="Voegtly L."/>
            <person name="Shi R."/>
            <person name="Duckworth R."/>
            <person name="Johnson A."/>
            <person name="Loviza R."/>
            <person name="Walstead R."/>
            <person name="Shah Z."/>
            <person name="Kiflezghi M."/>
            <person name="Wade K."/>
            <person name="Ball S.L."/>
            <person name="Bradley K.W."/>
            <person name="Asai D.J."/>
            <person name="Bowman C.A."/>
            <person name="Russell D.A."/>
            <person name="Pope W.H."/>
            <person name="Jacobs-Sera D."/>
            <person name="Hendrix R.W."/>
            <person name="Hatfull G.F."/>
        </authorList>
    </citation>
    <scope>NUCLEOTIDE SEQUENCE [LARGE SCALE GENOMIC DNA]</scope>
    <source>
        <strain evidence="2 3">DSM 27648</strain>
    </source>
</reference>
<dbReference type="EMBL" id="CP012333">
    <property type="protein sequence ID" value="AKU95417.1"/>
    <property type="molecule type" value="Genomic_DNA"/>
</dbReference>
<protein>
    <submittedName>
        <fullName evidence="2">Uncharacterized protein</fullName>
    </submittedName>
</protein>
<sequence length="208" mass="21901">MFVMVTGCGKLARKPPPTETKTENENEAPAALGSAPASVPPSFNATPVAAYADASDFDGNSPFEQAQKYAANGQLWMARLVLEKEALSPSGTSDEVVLLARICGDQGDTACMDACTRKLGHAVKTDGGTFSTTGKGGAGGRATDSPEVVQLGRLRDMVLKKQYGPVRQALEPKVLDGSASPEEIRLLKVVCGKQNDRMCVALCDAKLR</sequence>
<proteinExistence type="predicted"/>
<organism evidence="2 3">
    <name type="scientific">Labilithrix luteola</name>
    <dbReference type="NCBI Taxonomy" id="1391654"/>
    <lineage>
        <taxon>Bacteria</taxon>
        <taxon>Pseudomonadati</taxon>
        <taxon>Myxococcota</taxon>
        <taxon>Polyangia</taxon>
        <taxon>Polyangiales</taxon>
        <taxon>Labilitrichaceae</taxon>
        <taxon>Labilithrix</taxon>
    </lineage>
</organism>
<name>A0A0K1PPH6_9BACT</name>
<dbReference type="Proteomes" id="UP000064967">
    <property type="component" value="Chromosome"/>
</dbReference>
<evidence type="ECO:0000313" key="3">
    <source>
        <dbReference type="Proteomes" id="UP000064967"/>
    </source>
</evidence>
<feature type="region of interest" description="Disordered" evidence="1">
    <location>
        <begin position="1"/>
        <end position="39"/>
    </location>
</feature>
<evidence type="ECO:0000313" key="2">
    <source>
        <dbReference type="EMBL" id="AKU95417.1"/>
    </source>
</evidence>
<evidence type="ECO:0000256" key="1">
    <source>
        <dbReference type="SAM" id="MobiDB-lite"/>
    </source>
</evidence>
<dbReference type="KEGG" id="llu:AKJ09_02081"/>
<dbReference type="AlphaFoldDB" id="A0A0K1PPH6"/>
<dbReference type="STRING" id="1391654.AKJ09_02081"/>